<dbReference type="InterPro" id="IPR001810">
    <property type="entry name" value="F-box_dom"/>
</dbReference>
<evidence type="ECO:0000259" key="2">
    <source>
        <dbReference type="Pfam" id="PF12937"/>
    </source>
</evidence>
<dbReference type="EMBL" id="KN822110">
    <property type="protein sequence ID" value="KIM56795.1"/>
    <property type="molecule type" value="Genomic_DNA"/>
</dbReference>
<dbReference type="AlphaFoldDB" id="A0A0C3D7R6"/>
<dbReference type="Pfam" id="PF12937">
    <property type="entry name" value="F-box-like"/>
    <property type="match status" value="1"/>
</dbReference>
<protein>
    <recommendedName>
        <fullName evidence="2">F-box domain-containing protein</fullName>
    </recommendedName>
</protein>
<dbReference type="Gene3D" id="3.80.10.10">
    <property type="entry name" value="Ribonuclease Inhibitor"/>
    <property type="match status" value="1"/>
</dbReference>
<keyword evidence="4" id="KW-1185">Reference proteome</keyword>
<dbReference type="Proteomes" id="UP000053989">
    <property type="component" value="Unassembled WGS sequence"/>
</dbReference>
<reference evidence="3 4" key="1">
    <citation type="submission" date="2014-04" db="EMBL/GenBank/DDBJ databases">
        <authorList>
            <consortium name="DOE Joint Genome Institute"/>
            <person name="Kuo A."/>
            <person name="Kohler A."/>
            <person name="Nagy L.G."/>
            <person name="Floudas D."/>
            <person name="Copeland A."/>
            <person name="Barry K.W."/>
            <person name="Cichocki N."/>
            <person name="Veneault-Fourrey C."/>
            <person name="LaButti K."/>
            <person name="Lindquist E.A."/>
            <person name="Lipzen A."/>
            <person name="Lundell T."/>
            <person name="Morin E."/>
            <person name="Murat C."/>
            <person name="Sun H."/>
            <person name="Tunlid A."/>
            <person name="Henrissat B."/>
            <person name="Grigoriev I.V."/>
            <person name="Hibbett D.S."/>
            <person name="Martin F."/>
            <person name="Nordberg H.P."/>
            <person name="Cantor M.N."/>
            <person name="Hua S.X."/>
        </authorList>
    </citation>
    <scope>NUCLEOTIDE SEQUENCE [LARGE SCALE GENOMIC DNA]</scope>
    <source>
        <strain evidence="3 4">Foug A</strain>
    </source>
</reference>
<dbReference type="InParanoid" id="A0A0C3D7R6"/>
<feature type="domain" description="F-box" evidence="2">
    <location>
        <begin position="52"/>
        <end position="104"/>
    </location>
</feature>
<organism evidence="3 4">
    <name type="scientific">Scleroderma citrinum Foug A</name>
    <dbReference type="NCBI Taxonomy" id="1036808"/>
    <lineage>
        <taxon>Eukaryota</taxon>
        <taxon>Fungi</taxon>
        <taxon>Dikarya</taxon>
        <taxon>Basidiomycota</taxon>
        <taxon>Agaricomycotina</taxon>
        <taxon>Agaricomycetes</taxon>
        <taxon>Agaricomycetidae</taxon>
        <taxon>Boletales</taxon>
        <taxon>Sclerodermatineae</taxon>
        <taxon>Sclerodermataceae</taxon>
        <taxon>Scleroderma</taxon>
    </lineage>
</organism>
<reference evidence="4" key="2">
    <citation type="submission" date="2015-01" db="EMBL/GenBank/DDBJ databases">
        <title>Evolutionary Origins and Diversification of the Mycorrhizal Mutualists.</title>
        <authorList>
            <consortium name="DOE Joint Genome Institute"/>
            <consortium name="Mycorrhizal Genomics Consortium"/>
            <person name="Kohler A."/>
            <person name="Kuo A."/>
            <person name="Nagy L.G."/>
            <person name="Floudas D."/>
            <person name="Copeland A."/>
            <person name="Barry K.W."/>
            <person name="Cichocki N."/>
            <person name="Veneault-Fourrey C."/>
            <person name="LaButti K."/>
            <person name="Lindquist E.A."/>
            <person name="Lipzen A."/>
            <person name="Lundell T."/>
            <person name="Morin E."/>
            <person name="Murat C."/>
            <person name="Riley R."/>
            <person name="Ohm R."/>
            <person name="Sun H."/>
            <person name="Tunlid A."/>
            <person name="Henrissat B."/>
            <person name="Grigoriev I.V."/>
            <person name="Hibbett D.S."/>
            <person name="Martin F."/>
        </authorList>
    </citation>
    <scope>NUCLEOTIDE SEQUENCE [LARGE SCALE GENOMIC DNA]</scope>
    <source>
        <strain evidence="4">Foug A</strain>
    </source>
</reference>
<name>A0A0C3D7R6_9AGAM</name>
<feature type="coiled-coil region" evidence="1">
    <location>
        <begin position="4"/>
        <end position="31"/>
    </location>
</feature>
<dbReference type="InterPro" id="IPR032675">
    <property type="entry name" value="LRR_dom_sf"/>
</dbReference>
<dbReference type="OrthoDB" id="3253362at2759"/>
<evidence type="ECO:0000313" key="3">
    <source>
        <dbReference type="EMBL" id="KIM56795.1"/>
    </source>
</evidence>
<gene>
    <name evidence="3" type="ORF">SCLCIDRAFT_205906</name>
</gene>
<proteinExistence type="predicted"/>
<keyword evidence="1" id="KW-0175">Coiled coil</keyword>
<dbReference type="STRING" id="1036808.A0A0C3D7R6"/>
<dbReference type="HOGENOM" id="CLU_023752_1_0_1"/>
<evidence type="ECO:0000256" key="1">
    <source>
        <dbReference type="SAM" id="Coils"/>
    </source>
</evidence>
<sequence>MDELAQARVALTLLEEEARKLLARLRDVRAAIATQRTKIDALSRSSVRPSIINRLPTEILVLILDLDVHTHRHRKPQKQTLASVCRRWRDVILQTPCFWSTIYVTSDAPWINTHLERSRGALLDIVIEGSPSSPSEHLALIPGLDTVMACAHRWHSLLVTNINSFSDGEREEDLMEFIGDRFKHLHFPSLKSVAIASTCDIGDLEFLSIAHAPALEHLELEEFMTLQDSPSPVAMLKALRLHFEAGRCVEHLPCWRLVPTQALTKLSLSGDSEPFSYHPNSLYFPYLVLLEMERVNNIRPILDAIVAPNLKEVNCFECLDSPSVTLSGSRSKFASVRQLSFSSSMGTELRYGNVVRFCEAFPGVHHVELDGGDWPYLFEPPSSQPELGRNSDIRYPMDLWTELKSLTFNGLHSEWLKNHQPMAWLVHRRALSPQQLHVKVNGFNASAEESYQRSISAYESLKENCILELDGLSSVDFPLPEDFSSIEVSSFHITSSCNSTCLDLAFTGASKTSV</sequence>
<evidence type="ECO:0000313" key="4">
    <source>
        <dbReference type="Proteomes" id="UP000053989"/>
    </source>
</evidence>
<accession>A0A0C3D7R6</accession>